<dbReference type="VEuPathDB" id="MicrosporidiaDB:H312_03030"/>
<evidence type="ECO:0000313" key="3">
    <source>
        <dbReference type="Proteomes" id="UP000030655"/>
    </source>
</evidence>
<reference evidence="3" key="1">
    <citation type="submission" date="2013-02" db="EMBL/GenBank/DDBJ databases">
        <authorList>
            <consortium name="The Broad Institute Genome Sequencing Platform"/>
            <person name="Cuomo C."/>
            <person name="Becnel J."/>
            <person name="Sanscrainte N."/>
            <person name="Walker B."/>
            <person name="Young S.K."/>
            <person name="Zeng Q."/>
            <person name="Gargeya S."/>
            <person name="Fitzgerald M."/>
            <person name="Haas B."/>
            <person name="Abouelleil A."/>
            <person name="Alvarado L."/>
            <person name="Arachchi H.M."/>
            <person name="Berlin A.M."/>
            <person name="Chapman S.B."/>
            <person name="Dewar J."/>
            <person name="Goldberg J."/>
            <person name="Griggs A."/>
            <person name="Gujja S."/>
            <person name="Hansen M."/>
            <person name="Howarth C."/>
            <person name="Imamovic A."/>
            <person name="Larimer J."/>
            <person name="McCowan C."/>
            <person name="Murphy C."/>
            <person name="Neiman D."/>
            <person name="Pearson M."/>
            <person name="Priest M."/>
            <person name="Roberts A."/>
            <person name="Saif S."/>
            <person name="Shea T."/>
            <person name="Sisk P."/>
            <person name="Sykes S."/>
            <person name="Wortman J."/>
            <person name="Nusbaum C."/>
            <person name="Birren B."/>
        </authorList>
    </citation>
    <scope>NUCLEOTIDE SEQUENCE [LARGE SCALE GENOMIC DNA]</scope>
    <source>
        <strain evidence="3">PRA339</strain>
    </source>
</reference>
<proteinExistence type="predicted"/>
<organism evidence="2 3">
    <name type="scientific">Anncaliia algerae PRA339</name>
    <dbReference type="NCBI Taxonomy" id="1288291"/>
    <lineage>
        <taxon>Eukaryota</taxon>
        <taxon>Fungi</taxon>
        <taxon>Fungi incertae sedis</taxon>
        <taxon>Microsporidia</taxon>
        <taxon>Tubulinosematoidea</taxon>
        <taxon>Tubulinosematidae</taxon>
        <taxon>Anncaliia</taxon>
    </lineage>
</organism>
<protein>
    <submittedName>
        <fullName evidence="2">Uncharacterized protein</fullName>
    </submittedName>
</protein>
<evidence type="ECO:0000256" key="1">
    <source>
        <dbReference type="SAM" id="SignalP"/>
    </source>
</evidence>
<feature type="signal peptide" evidence="1">
    <location>
        <begin position="1"/>
        <end position="20"/>
    </location>
</feature>
<reference evidence="2 3" key="2">
    <citation type="submission" date="2014-03" db="EMBL/GenBank/DDBJ databases">
        <title>The Genome Sequence of Anncaliia algerae insect isolate PRA339.</title>
        <authorList>
            <consortium name="The Broad Institute Genome Sequencing Platform"/>
            <consortium name="The Broad Institute Genome Sequencing Center for Infectious Disease"/>
            <person name="Cuomo C."/>
            <person name="Becnel J."/>
            <person name="Sanscrainte N."/>
            <person name="Walker B."/>
            <person name="Young S.K."/>
            <person name="Zeng Q."/>
            <person name="Gargeya S."/>
            <person name="Fitzgerald M."/>
            <person name="Haas B."/>
            <person name="Abouelleil A."/>
            <person name="Alvarado L."/>
            <person name="Arachchi H.M."/>
            <person name="Berlin A.M."/>
            <person name="Chapman S.B."/>
            <person name="Dewar J."/>
            <person name="Goldberg J."/>
            <person name="Griggs A."/>
            <person name="Gujja S."/>
            <person name="Hansen M."/>
            <person name="Howarth C."/>
            <person name="Imamovic A."/>
            <person name="Larimer J."/>
            <person name="McCowan C."/>
            <person name="Murphy C."/>
            <person name="Neiman D."/>
            <person name="Pearson M."/>
            <person name="Priest M."/>
            <person name="Roberts A."/>
            <person name="Saif S."/>
            <person name="Shea T."/>
            <person name="Sisk P."/>
            <person name="Sykes S."/>
            <person name="Wortman J."/>
            <person name="Nusbaum C."/>
            <person name="Birren B."/>
        </authorList>
    </citation>
    <scope>NUCLEOTIDE SEQUENCE [LARGE SCALE GENOMIC DNA]</scope>
    <source>
        <strain evidence="2 3">PRA339</strain>
    </source>
</reference>
<dbReference type="Proteomes" id="UP000030655">
    <property type="component" value="Unassembled WGS sequence"/>
</dbReference>
<dbReference type="AlphaFoldDB" id="A0A059EX47"/>
<sequence>MKFEFVKTLFLLSKSILVGCSKFRYKACKYINPTNCSEDENEMQLENINDMRNESISASQEVLTNPENNFSNEQNNGKNINPILMQYGEFVRNDEKSKNELLSNFNPYLFVYDVTEKNNKIIFNVFINLKDEKYFNDYIKAHINKALLESKEKISKILIEKNQEIQERYKDAFKQYLKDYHENFILVEKFYHDIDSFFWSKFVGLEKLFTNEAFVEIYVVTEKLCKYKTDLLLYAIVDSNISQNEDFDHNFFCLMSYINKDILARRFILIIIKSYYQIQ</sequence>
<dbReference type="EMBL" id="KK365255">
    <property type="protein sequence ID" value="KCZ79573.1"/>
    <property type="molecule type" value="Genomic_DNA"/>
</dbReference>
<keyword evidence="1" id="KW-0732">Signal</keyword>
<accession>A0A059EX47</accession>
<name>A0A059EX47_9MICR</name>
<dbReference type="HOGENOM" id="CLU_997384_0_0_1"/>
<gene>
    <name evidence="2" type="ORF">H312_03030</name>
</gene>
<keyword evidence="3" id="KW-1185">Reference proteome</keyword>
<evidence type="ECO:0000313" key="2">
    <source>
        <dbReference type="EMBL" id="KCZ79573.1"/>
    </source>
</evidence>
<feature type="chain" id="PRO_5001571729" evidence="1">
    <location>
        <begin position="21"/>
        <end position="279"/>
    </location>
</feature>